<evidence type="ECO:0000313" key="3">
    <source>
        <dbReference type="Proteomes" id="UP000036958"/>
    </source>
</evidence>
<proteinExistence type="predicted"/>
<keyword evidence="1" id="KW-0812">Transmembrane</keyword>
<dbReference type="EMBL" id="LGIA01000039">
    <property type="protein sequence ID" value="KOH46235.1"/>
    <property type="molecule type" value="Genomic_DNA"/>
</dbReference>
<gene>
    <name evidence="2" type="ORF">NC99_09490</name>
</gene>
<keyword evidence="3" id="KW-1185">Reference proteome</keyword>
<comment type="caution">
    <text evidence="2">The sequence shown here is derived from an EMBL/GenBank/DDBJ whole genome shotgun (WGS) entry which is preliminary data.</text>
</comment>
<feature type="transmembrane region" description="Helical" evidence="1">
    <location>
        <begin position="35"/>
        <end position="59"/>
    </location>
</feature>
<keyword evidence="1" id="KW-0472">Membrane</keyword>
<dbReference type="Proteomes" id="UP000036958">
    <property type="component" value="Unassembled WGS sequence"/>
</dbReference>
<dbReference type="AlphaFoldDB" id="A0A0L8VCP4"/>
<keyword evidence="1" id="KW-1133">Transmembrane helix</keyword>
<name>A0A0L8VCP4_9BACT</name>
<evidence type="ECO:0000313" key="2">
    <source>
        <dbReference type="EMBL" id="KOH46235.1"/>
    </source>
</evidence>
<accession>A0A0L8VCP4</accession>
<reference evidence="3" key="1">
    <citation type="submission" date="2015-07" db="EMBL/GenBank/DDBJ databases">
        <title>Genome sequencing of Sunxiuqinia dokdonensis strain SK.</title>
        <authorList>
            <person name="Ahn S."/>
            <person name="Kim B.-C."/>
        </authorList>
    </citation>
    <scope>NUCLEOTIDE SEQUENCE [LARGE SCALE GENOMIC DNA]</scope>
    <source>
        <strain evidence="3">SK</strain>
    </source>
</reference>
<evidence type="ECO:0000256" key="1">
    <source>
        <dbReference type="SAM" id="Phobius"/>
    </source>
</evidence>
<sequence length="313" mass="36602">MGDKCIFTEFLFLLCVEIVVFYKGLNFIIFHEHIVFFAAITGIGNDCLGCATVALLPAFKKRDHRERIGWVCEKIKMCNKLVFGTDLQVVGRFQLPVLHVVIFHPHEGGRWVSFGITVPATQGFKVVFIFLQFWQMLFFQRFYRSFLLFRKVFTVDLGNTHFQFIGINWRGRFIIRKIVLRNAFIYHFQYLPDFFLQFGLVLFNRLSPNKSVTVSTRFHFGAINVNCLQTDVPHFGQHQHYLRKQMIDRTFQMQRTKVVDGPEIRPLIARKPHVMDIFFQLFPDFAAGIDVVHVGVKQHFQHHPRVVGRCASA</sequence>
<organism evidence="2 3">
    <name type="scientific">Sunxiuqinia dokdonensis</name>
    <dbReference type="NCBI Taxonomy" id="1409788"/>
    <lineage>
        <taxon>Bacteria</taxon>
        <taxon>Pseudomonadati</taxon>
        <taxon>Bacteroidota</taxon>
        <taxon>Bacteroidia</taxon>
        <taxon>Marinilabiliales</taxon>
        <taxon>Prolixibacteraceae</taxon>
        <taxon>Sunxiuqinia</taxon>
    </lineage>
</organism>
<feature type="transmembrane region" description="Helical" evidence="1">
    <location>
        <begin position="7"/>
        <end position="29"/>
    </location>
</feature>
<protein>
    <submittedName>
        <fullName evidence="2">Uncharacterized protein</fullName>
    </submittedName>
</protein>